<dbReference type="Proteomes" id="UP000076761">
    <property type="component" value="Unassembled WGS sequence"/>
</dbReference>
<gene>
    <name evidence="6" type="ORF">NEOLEDRAFT_1119873</name>
</gene>
<dbReference type="GO" id="GO:0044183">
    <property type="term" value="F:protein folding chaperone"/>
    <property type="evidence" value="ECO:0007669"/>
    <property type="project" value="InterPro"/>
</dbReference>
<organism evidence="6 7">
    <name type="scientific">Neolentinus lepideus HHB14362 ss-1</name>
    <dbReference type="NCBI Taxonomy" id="1314782"/>
    <lineage>
        <taxon>Eukaryota</taxon>
        <taxon>Fungi</taxon>
        <taxon>Dikarya</taxon>
        <taxon>Basidiomycota</taxon>
        <taxon>Agaricomycotina</taxon>
        <taxon>Agaricomycetes</taxon>
        <taxon>Gloeophyllales</taxon>
        <taxon>Gloeophyllaceae</taxon>
        <taxon>Neolentinus</taxon>
    </lineage>
</organism>
<evidence type="ECO:0000313" key="7">
    <source>
        <dbReference type="Proteomes" id="UP000076761"/>
    </source>
</evidence>
<dbReference type="AlphaFoldDB" id="A0A165QE53"/>
<proteinExistence type="predicted"/>
<dbReference type="OrthoDB" id="284718at2759"/>
<dbReference type="Pfam" id="PF03669">
    <property type="entry name" value="ASTER"/>
    <property type="match status" value="1"/>
</dbReference>
<keyword evidence="7" id="KW-1185">Reference proteome</keyword>
<protein>
    <submittedName>
        <fullName evidence="6">Uncharacterized protein</fullName>
    </submittedName>
</protein>
<dbReference type="GO" id="GO:0045048">
    <property type="term" value="P:protein insertion into ER membrane"/>
    <property type="evidence" value="ECO:0007669"/>
    <property type="project" value="InterPro"/>
</dbReference>
<feature type="transmembrane region" description="Helical" evidence="5">
    <location>
        <begin position="77"/>
        <end position="97"/>
    </location>
</feature>
<dbReference type="EMBL" id="KV425597">
    <property type="protein sequence ID" value="KZT22305.1"/>
    <property type="molecule type" value="Genomic_DNA"/>
</dbReference>
<evidence type="ECO:0000256" key="3">
    <source>
        <dbReference type="ARBA" id="ARBA00022989"/>
    </source>
</evidence>
<sequence length="116" mass="12635">MSNAEDPRDPSLERRLSFPRAWIADASDGASASGMFLSGLIMVTKNRYLAWPNLLFAINSAINRHPLRTKDSANPPFSSLMLAVFALFASYFPLFIITPSTSTGESQTSIPLPTGN</sequence>
<dbReference type="GO" id="GO:0005789">
    <property type="term" value="C:endoplasmic reticulum membrane"/>
    <property type="evidence" value="ECO:0007669"/>
    <property type="project" value="InterPro"/>
</dbReference>
<evidence type="ECO:0000256" key="1">
    <source>
        <dbReference type="ARBA" id="ARBA00004370"/>
    </source>
</evidence>
<keyword evidence="2 5" id="KW-0812">Transmembrane</keyword>
<dbReference type="STRING" id="1314782.A0A165QE53"/>
<reference evidence="6 7" key="1">
    <citation type="journal article" date="2016" name="Mol. Biol. Evol.">
        <title>Comparative Genomics of Early-Diverging Mushroom-Forming Fungi Provides Insights into the Origins of Lignocellulose Decay Capabilities.</title>
        <authorList>
            <person name="Nagy L.G."/>
            <person name="Riley R."/>
            <person name="Tritt A."/>
            <person name="Adam C."/>
            <person name="Daum C."/>
            <person name="Floudas D."/>
            <person name="Sun H."/>
            <person name="Yadav J.S."/>
            <person name="Pangilinan J."/>
            <person name="Larsson K.H."/>
            <person name="Matsuura K."/>
            <person name="Barry K."/>
            <person name="Labutti K."/>
            <person name="Kuo R."/>
            <person name="Ohm R.A."/>
            <person name="Bhattacharya S.S."/>
            <person name="Shirouzu T."/>
            <person name="Yoshinaga Y."/>
            <person name="Martin F.M."/>
            <person name="Grigoriev I.V."/>
            <person name="Hibbett D.S."/>
        </authorList>
    </citation>
    <scope>NUCLEOTIDE SEQUENCE [LARGE SCALE GENOMIC DNA]</scope>
    <source>
        <strain evidence="6 7">HHB14362 ss-1</strain>
    </source>
</reference>
<accession>A0A165QE53</accession>
<name>A0A165QE53_9AGAM</name>
<evidence type="ECO:0000256" key="2">
    <source>
        <dbReference type="ARBA" id="ARBA00022692"/>
    </source>
</evidence>
<keyword evidence="4 5" id="KW-0472">Membrane</keyword>
<comment type="subcellular location">
    <subcellularLocation>
        <location evidence="1">Membrane</location>
    </subcellularLocation>
</comment>
<evidence type="ECO:0000256" key="5">
    <source>
        <dbReference type="SAM" id="Phobius"/>
    </source>
</evidence>
<evidence type="ECO:0000313" key="6">
    <source>
        <dbReference type="EMBL" id="KZT22305.1"/>
    </source>
</evidence>
<dbReference type="InterPro" id="IPR005351">
    <property type="entry name" value="ASTER"/>
</dbReference>
<evidence type="ECO:0000256" key="4">
    <source>
        <dbReference type="ARBA" id="ARBA00023136"/>
    </source>
</evidence>
<dbReference type="InParanoid" id="A0A165QE53"/>
<keyword evidence="3 5" id="KW-1133">Transmembrane helix</keyword>